<keyword evidence="1" id="KW-0808">Transferase</keyword>
<accession>A0ABM1ECR2</accession>
<dbReference type="PROSITE" id="PS50290">
    <property type="entry name" value="PI3_4_KINASE_3"/>
    <property type="match status" value="1"/>
</dbReference>
<dbReference type="PANTHER" id="PTHR10048:SF14">
    <property type="entry name" value="LD28067P"/>
    <property type="match status" value="1"/>
</dbReference>
<evidence type="ECO:0000256" key="2">
    <source>
        <dbReference type="ARBA" id="ARBA00022777"/>
    </source>
</evidence>
<dbReference type="InterPro" id="IPR000403">
    <property type="entry name" value="PI3/4_kinase_cat_dom"/>
</dbReference>
<evidence type="ECO:0000313" key="4">
    <source>
        <dbReference type="Proteomes" id="UP000695022"/>
    </source>
</evidence>
<gene>
    <name evidence="5" type="primary">LOC106810991</name>
</gene>
<feature type="domain" description="PI3K/PI4K catalytic" evidence="3">
    <location>
        <begin position="1"/>
        <end position="101"/>
    </location>
</feature>
<dbReference type="PROSITE" id="PS00916">
    <property type="entry name" value="PI3_4_KINASE_2"/>
    <property type="match status" value="1"/>
</dbReference>
<dbReference type="SUPFAM" id="SSF56112">
    <property type="entry name" value="Protein kinase-like (PK-like)"/>
    <property type="match status" value="1"/>
</dbReference>
<dbReference type="InterPro" id="IPR036940">
    <property type="entry name" value="PI3/4_kinase_cat_sf"/>
</dbReference>
<evidence type="ECO:0000259" key="3">
    <source>
        <dbReference type="PROSITE" id="PS50290"/>
    </source>
</evidence>
<keyword evidence="2" id="KW-0418">Kinase</keyword>
<dbReference type="InterPro" id="IPR018936">
    <property type="entry name" value="PI3/4_kinase_CS"/>
</dbReference>
<protein>
    <submittedName>
        <fullName evidence="5">Phosphatidylinositol 4-phosphate 3-kinase C2 domain-containing subunit beta-like</fullName>
    </submittedName>
</protein>
<reference evidence="5" key="1">
    <citation type="submission" date="2025-08" db="UniProtKB">
        <authorList>
            <consortium name="RefSeq"/>
        </authorList>
    </citation>
    <scope>IDENTIFICATION</scope>
</reference>
<dbReference type="Gene3D" id="1.10.1070.11">
    <property type="entry name" value="Phosphatidylinositol 3-/4-kinase, catalytic domain"/>
    <property type="match status" value="1"/>
</dbReference>
<dbReference type="Pfam" id="PF00454">
    <property type="entry name" value="PI3_PI4_kinase"/>
    <property type="match status" value="1"/>
</dbReference>
<dbReference type="InterPro" id="IPR015433">
    <property type="entry name" value="PI3/4_kinase"/>
</dbReference>
<dbReference type="Proteomes" id="UP000695022">
    <property type="component" value="Unplaced"/>
</dbReference>
<dbReference type="InterPro" id="IPR011009">
    <property type="entry name" value="Kinase-like_dom_sf"/>
</dbReference>
<dbReference type="GeneID" id="106810991"/>
<organism evidence="4 5">
    <name type="scientific">Priapulus caudatus</name>
    <name type="common">Priapulid worm</name>
    <dbReference type="NCBI Taxonomy" id="37621"/>
    <lineage>
        <taxon>Eukaryota</taxon>
        <taxon>Metazoa</taxon>
        <taxon>Ecdysozoa</taxon>
        <taxon>Scalidophora</taxon>
        <taxon>Priapulida</taxon>
        <taxon>Priapulimorpha</taxon>
        <taxon>Priapulimorphida</taxon>
        <taxon>Priapulidae</taxon>
        <taxon>Priapulus</taxon>
    </lineage>
</organism>
<dbReference type="RefSeq" id="XP_014669983.1">
    <property type="nucleotide sequence ID" value="XM_014814497.1"/>
</dbReference>
<proteinExistence type="predicted"/>
<evidence type="ECO:0000313" key="5">
    <source>
        <dbReference type="RefSeq" id="XP_014669983.1"/>
    </source>
</evidence>
<name>A0ABM1ECR2_PRICU</name>
<sequence>MVQESETLRKIQVEHGLAGSFKDRPIAEWLQKHNPTELEYERAVDNFTLSCAGYCVATYVLGVGDRHNDNIMLTHHGHMFHIDFGKFLGDAQMFGSIKRAY</sequence>
<keyword evidence="4" id="KW-1185">Reference proteome</keyword>
<evidence type="ECO:0000256" key="1">
    <source>
        <dbReference type="ARBA" id="ARBA00022679"/>
    </source>
</evidence>
<dbReference type="PANTHER" id="PTHR10048">
    <property type="entry name" value="PHOSPHATIDYLINOSITOL KINASE"/>
    <property type="match status" value="1"/>
</dbReference>